<organism evidence="1 2">
    <name type="scientific">Mucilaginibacter pocheonensis</name>
    <dbReference type="NCBI Taxonomy" id="398050"/>
    <lineage>
        <taxon>Bacteria</taxon>
        <taxon>Pseudomonadati</taxon>
        <taxon>Bacteroidota</taxon>
        <taxon>Sphingobacteriia</taxon>
        <taxon>Sphingobacteriales</taxon>
        <taxon>Sphingobacteriaceae</taxon>
        <taxon>Mucilaginibacter</taxon>
    </lineage>
</organism>
<protein>
    <submittedName>
        <fullName evidence="1">Uncharacterized protein</fullName>
    </submittedName>
</protein>
<comment type="caution">
    <text evidence="1">The sequence shown here is derived from an EMBL/GenBank/DDBJ whole genome shotgun (WGS) entry which is preliminary data.</text>
</comment>
<keyword evidence="2" id="KW-1185">Reference proteome</keyword>
<sequence>MFKFINDHHFNQYGQDTSRPGGMTALVIF</sequence>
<dbReference type="Proteomes" id="UP001247620">
    <property type="component" value="Unassembled WGS sequence"/>
</dbReference>
<gene>
    <name evidence="1" type="ORF">J2W55_001461</name>
</gene>
<evidence type="ECO:0000313" key="2">
    <source>
        <dbReference type="Proteomes" id="UP001247620"/>
    </source>
</evidence>
<reference evidence="1 2" key="1">
    <citation type="submission" date="2023-07" db="EMBL/GenBank/DDBJ databases">
        <title>Sorghum-associated microbial communities from plants grown in Nebraska, USA.</title>
        <authorList>
            <person name="Schachtman D."/>
        </authorList>
    </citation>
    <scope>NUCLEOTIDE SEQUENCE [LARGE SCALE GENOMIC DNA]</scope>
    <source>
        <strain evidence="1 2">3262</strain>
    </source>
</reference>
<evidence type="ECO:0000313" key="1">
    <source>
        <dbReference type="EMBL" id="MDR6941619.1"/>
    </source>
</evidence>
<name>A0ABU1T899_9SPHI</name>
<accession>A0ABU1T899</accession>
<proteinExistence type="predicted"/>
<dbReference type="EMBL" id="JAVDUU010000002">
    <property type="protein sequence ID" value="MDR6941619.1"/>
    <property type="molecule type" value="Genomic_DNA"/>
</dbReference>